<dbReference type="PANTHER" id="PTHR39328:SF1">
    <property type="entry name" value="BLL2871 PROTEIN"/>
    <property type="match status" value="1"/>
</dbReference>
<protein>
    <submittedName>
        <fullName evidence="1">Uncharacterized conserved protein, Ntn-hydrolase superfamily</fullName>
    </submittedName>
</protein>
<dbReference type="PANTHER" id="PTHR39328">
    <property type="entry name" value="BLL2871 PROTEIN"/>
    <property type="match status" value="1"/>
</dbReference>
<accession>A0A1H7KS44</accession>
<dbReference type="AlphaFoldDB" id="A0A1H7KS44"/>
<dbReference type="EMBL" id="FOAN01000002">
    <property type="protein sequence ID" value="SEK89336.1"/>
    <property type="molecule type" value="Genomic_DNA"/>
</dbReference>
<dbReference type="InterPro" id="IPR029055">
    <property type="entry name" value="Ntn_hydrolases_N"/>
</dbReference>
<dbReference type="Proteomes" id="UP000199664">
    <property type="component" value="Unassembled WGS sequence"/>
</dbReference>
<evidence type="ECO:0000313" key="2">
    <source>
        <dbReference type="Proteomes" id="UP000199664"/>
    </source>
</evidence>
<dbReference type="OrthoDB" id="9790012at2"/>
<keyword evidence="1" id="KW-0378">Hydrolase</keyword>
<dbReference type="InterPro" id="IPR010430">
    <property type="entry name" value="DUF1028"/>
</dbReference>
<name>A0A1H7KS44_9HYPH</name>
<reference evidence="2" key="1">
    <citation type="submission" date="2016-10" db="EMBL/GenBank/DDBJ databases">
        <authorList>
            <person name="Varghese N."/>
            <person name="Submissions S."/>
        </authorList>
    </citation>
    <scope>NUCLEOTIDE SEQUENCE [LARGE SCALE GENOMIC DNA]</scope>
    <source>
        <strain evidence="2">LMG 26383,CCUG 61248,R- 45681</strain>
    </source>
</reference>
<evidence type="ECO:0000313" key="1">
    <source>
        <dbReference type="EMBL" id="SEK89336.1"/>
    </source>
</evidence>
<dbReference type="Pfam" id="PF06267">
    <property type="entry name" value="DUF1028"/>
    <property type="match status" value="1"/>
</dbReference>
<proteinExistence type="predicted"/>
<dbReference type="RefSeq" id="WP_091831205.1">
    <property type="nucleotide sequence ID" value="NZ_FOAN01000002.1"/>
</dbReference>
<sequence>MTWSIVARDAATGAYGVAVSTCAFAVGARVPYGCGRVGAIATQAFVNPLYGVDGLRLLQEGRSSVEIIANLTSADEGRAHRQLHLIDRDGRTASYTGNACIDWCGAVNGPQVSVAGNMLAGPEVVQETLKAYVENSGLDFDERLLVALEAGEKAGGDKRGRQSCAIRIWAGEPVPSFDIRVDDHAEPLTELRRIWRVAHQRSVPFQQASPSRARPAGVTDRAELDRLCAEYAEAWNARHPE</sequence>
<dbReference type="Gene3D" id="3.60.20.10">
    <property type="entry name" value="Glutamine Phosphoribosylpyrophosphate, subunit 1, domain 1"/>
    <property type="match status" value="1"/>
</dbReference>
<organism evidence="1 2">
    <name type="scientific">Bosea lupini</name>
    <dbReference type="NCBI Taxonomy" id="1036779"/>
    <lineage>
        <taxon>Bacteria</taxon>
        <taxon>Pseudomonadati</taxon>
        <taxon>Pseudomonadota</taxon>
        <taxon>Alphaproteobacteria</taxon>
        <taxon>Hyphomicrobiales</taxon>
        <taxon>Boseaceae</taxon>
        <taxon>Bosea</taxon>
    </lineage>
</organism>
<dbReference type="GO" id="GO:0016787">
    <property type="term" value="F:hydrolase activity"/>
    <property type="evidence" value="ECO:0007669"/>
    <property type="project" value="UniProtKB-KW"/>
</dbReference>
<keyword evidence="2" id="KW-1185">Reference proteome</keyword>
<dbReference type="STRING" id="1036779.SAMN04515666_102293"/>
<dbReference type="SUPFAM" id="SSF56235">
    <property type="entry name" value="N-terminal nucleophile aminohydrolases (Ntn hydrolases)"/>
    <property type="match status" value="1"/>
</dbReference>
<gene>
    <name evidence="1" type="ORF">SAMN04515666_102293</name>
</gene>